<organism evidence="1">
    <name type="scientific">viral metagenome</name>
    <dbReference type="NCBI Taxonomy" id="1070528"/>
    <lineage>
        <taxon>unclassified sequences</taxon>
        <taxon>metagenomes</taxon>
        <taxon>organismal metagenomes</taxon>
    </lineage>
</organism>
<proteinExistence type="predicted"/>
<dbReference type="AlphaFoldDB" id="A0A6C0JYG3"/>
<name>A0A6C0JYG3_9ZZZZ</name>
<accession>A0A6C0JYG3</accession>
<dbReference type="Gene3D" id="3.30.40.220">
    <property type="match status" value="2"/>
</dbReference>
<dbReference type="EMBL" id="MN740755">
    <property type="protein sequence ID" value="QHU10393.1"/>
    <property type="molecule type" value="Genomic_DNA"/>
</dbReference>
<evidence type="ECO:0000313" key="1">
    <source>
        <dbReference type="EMBL" id="QHU10393.1"/>
    </source>
</evidence>
<protein>
    <submittedName>
        <fullName evidence="1">Uncharacterized protein</fullName>
    </submittedName>
</protein>
<sequence>MFSFKRLIQLKQELNLTLLENYDDKTHYIGKTKIRVECIIPDCDAPVEISFIALERSKYPCCKKHSYASRGAKMAISISKKNKPIYDENRRQLYRLTQDLGIELIGNYSVIDIKSDTDIHYRCAYENCDEIDKKHFHTLLENRLFYCITHHYLIHNSKINSQLRIQNQDTYNRYNGILDNLKKKYPTVELTWDRDTIYSQSELVFNCINPNCKVSVCKLFQHILQNETSTNEVYFGCEECKFYISESLREDAILLINTPYYSELIEHPKQINYITTHSGVELKWTCRQVCINCKTPHIYISSPYYRFVQWKPDCPLCLDPNKCGCINDGFICNMCVSYFPDRQNKMASGNICRPCKSKQNDDNLEKILKRAIDNCISICKNRKGNRRNMDLDLEYLVQLYQSQNGLCTISKIPMSLKVHSDFKISIERIDETNGYVKGNICFICIEFQNGQQQWSFDKFNDFCNKYYNFQSITETDKENVKKLYNESLIKNTKHFKPRKTQQSPYNNIETKQCLCRSCDTVKLYDQFSEYGLKNGRCRDCHKILNAKRNTPSLRLKLNIIISGSKGSIKKRNKSKWRKDQPLEHTLTFEELLNIYLQQNGRCAYSNRPLELTGEYMMSLERNDTAIGYTKENCCLICIEFNTTDWSCAKCYNDNREGSSGWNKEKLKTVVDNYLRNI</sequence>
<reference evidence="1" key="1">
    <citation type="journal article" date="2020" name="Nature">
        <title>Giant virus diversity and host interactions through global metagenomics.</title>
        <authorList>
            <person name="Schulz F."/>
            <person name="Roux S."/>
            <person name="Paez-Espino D."/>
            <person name="Jungbluth S."/>
            <person name="Walsh D.A."/>
            <person name="Denef V.J."/>
            <person name="McMahon K.D."/>
            <person name="Konstantinidis K.T."/>
            <person name="Eloe-Fadrosh E.A."/>
            <person name="Kyrpides N.C."/>
            <person name="Woyke T."/>
        </authorList>
    </citation>
    <scope>NUCLEOTIDE SEQUENCE</scope>
    <source>
        <strain evidence="1">GVMAG-S-1101164-67</strain>
    </source>
</reference>